<accession>A0A653C2B8</accession>
<proteinExistence type="predicted"/>
<gene>
    <name evidence="1" type="ORF">CALMAC_LOCUS5690</name>
</gene>
<evidence type="ECO:0000313" key="2">
    <source>
        <dbReference type="Proteomes" id="UP000410492"/>
    </source>
</evidence>
<keyword evidence="2" id="KW-1185">Reference proteome</keyword>
<reference evidence="1 2" key="1">
    <citation type="submission" date="2019-01" db="EMBL/GenBank/DDBJ databases">
        <authorList>
            <person name="Sayadi A."/>
        </authorList>
    </citation>
    <scope>NUCLEOTIDE SEQUENCE [LARGE SCALE GENOMIC DNA]</scope>
</reference>
<protein>
    <submittedName>
        <fullName evidence="1">Uncharacterized protein</fullName>
    </submittedName>
</protein>
<dbReference type="EMBL" id="CAACVG010006833">
    <property type="protein sequence ID" value="VEN42087.1"/>
    <property type="molecule type" value="Genomic_DNA"/>
</dbReference>
<sequence length="78" mass="9075">MYDSDDTEFGFTQTCESIKKTLDILKTGKHDVLKKIRFFVIDFTKSQVHIKYVTKMKKSVFFCLVVLGDVLHKNVVID</sequence>
<name>A0A653C2B8_CALMS</name>
<dbReference type="Proteomes" id="UP000410492">
    <property type="component" value="Unassembled WGS sequence"/>
</dbReference>
<dbReference type="OrthoDB" id="166375at2759"/>
<evidence type="ECO:0000313" key="1">
    <source>
        <dbReference type="EMBL" id="VEN42087.1"/>
    </source>
</evidence>
<dbReference type="AlphaFoldDB" id="A0A653C2B8"/>
<organism evidence="1 2">
    <name type="scientific">Callosobruchus maculatus</name>
    <name type="common">Southern cowpea weevil</name>
    <name type="synonym">Pulse bruchid</name>
    <dbReference type="NCBI Taxonomy" id="64391"/>
    <lineage>
        <taxon>Eukaryota</taxon>
        <taxon>Metazoa</taxon>
        <taxon>Ecdysozoa</taxon>
        <taxon>Arthropoda</taxon>
        <taxon>Hexapoda</taxon>
        <taxon>Insecta</taxon>
        <taxon>Pterygota</taxon>
        <taxon>Neoptera</taxon>
        <taxon>Endopterygota</taxon>
        <taxon>Coleoptera</taxon>
        <taxon>Polyphaga</taxon>
        <taxon>Cucujiformia</taxon>
        <taxon>Chrysomeloidea</taxon>
        <taxon>Chrysomelidae</taxon>
        <taxon>Bruchinae</taxon>
        <taxon>Bruchini</taxon>
        <taxon>Callosobruchus</taxon>
    </lineage>
</organism>